<keyword evidence="3 7" id="KW-0479">Metal-binding</keyword>
<dbReference type="EC" id="4.2.1.1" evidence="2 8"/>
<comment type="catalytic activity">
    <reaction evidence="6 8">
        <text>hydrogencarbonate + H(+) = CO2 + H2O</text>
        <dbReference type="Rhea" id="RHEA:10748"/>
        <dbReference type="ChEBI" id="CHEBI:15377"/>
        <dbReference type="ChEBI" id="CHEBI:15378"/>
        <dbReference type="ChEBI" id="CHEBI:16526"/>
        <dbReference type="ChEBI" id="CHEBI:17544"/>
        <dbReference type="EC" id="4.2.1.1"/>
    </reaction>
</comment>
<keyword evidence="10" id="KW-1185">Reference proteome</keyword>
<comment type="caution">
    <text evidence="9">The sequence shown here is derived from an EMBL/GenBank/DDBJ whole genome shotgun (WGS) entry which is preliminary data.</text>
</comment>
<evidence type="ECO:0000256" key="6">
    <source>
        <dbReference type="ARBA" id="ARBA00048348"/>
    </source>
</evidence>
<dbReference type="Gene3D" id="3.40.1050.10">
    <property type="entry name" value="Carbonic anhydrase"/>
    <property type="match status" value="1"/>
</dbReference>
<evidence type="ECO:0000256" key="5">
    <source>
        <dbReference type="ARBA" id="ARBA00023239"/>
    </source>
</evidence>
<name>A0A9W9KN57_9EURO</name>
<keyword evidence="5 8" id="KW-0456">Lyase</keyword>
<dbReference type="RefSeq" id="XP_056479687.1">
    <property type="nucleotide sequence ID" value="XM_056614646.1"/>
</dbReference>
<dbReference type="Pfam" id="PF00484">
    <property type="entry name" value="Pro_CA"/>
    <property type="match status" value="2"/>
</dbReference>
<evidence type="ECO:0000256" key="4">
    <source>
        <dbReference type="ARBA" id="ARBA00022833"/>
    </source>
</evidence>
<dbReference type="EMBL" id="JAPQKI010000002">
    <property type="protein sequence ID" value="KAJ5111617.1"/>
    <property type="molecule type" value="Genomic_DNA"/>
</dbReference>
<dbReference type="GO" id="GO:0005737">
    <property type="term" value="C:cytoplasm"/>
    <property type="evidence" value="ECO:0007669"/>
    <property type="project" value="TreeGrafter"/>
</dbReference>
<evidence type="ECO:0000256" key="7">
    <source>
        <dbReference type="PIRSR" id="PIRSR601765-1"/>
    </source>
</evidence>
<protein>
    <recommendedName>
        <fullName evidence="2 8">Carbonic anhydrase</fullName>
        <ecNumber evidence="2 8">4.2.1.1</ecNumber>
    </recommendedName>
    <alternativeName>
        <fullName evidence="8">Carbonate dehydratase</fullName>
    </alternativeName>
</protein>
<dbReference type="GO" id="GO:0071244">
    <property type="term" value="P:cellular response to carbon dioxide"/>
    <property type="evidence" value="ECO:0007669"/>
    <property type="project" value="TreeGrafter"/>
</dbReference>
<gene>
    <name evidence="9" type="ORF">N7532_002152</name>
</gene>
<dbReference type="SUPFAM" id="SSF53056">
    <property type="entry name" value="beta-carbonic anhydrase, cab"/>
    <property type="match status" value="1"/>
</dbReference>
<dbReference type="InterPro" id="IPR001765">
    <property type="entry name" value="Carbonic_anhydrase"/>
</dbReference>
<dbReference type="AlphaFoldDB" id="A0A9W9KN57"/>
<dbReference type="PANTHER" id="PTHR11002">
    <property type="entry name" value="CARBONIC ANHYDRASE"/>
    <property type="match status" value="1"/>
</dbReference>
<feature type="binding site" evidence="7">
    <location>
        <position position="69"/>
    </location>
    <ligand>
        <name>Zn(2+)</name>
        <dbReference type="ChEBI" id="CHEBI:29105"/>
    </ligand>
</feature>
<dbReference type="GO" id="GO:0004089">
    <property type="term" value="F:carbonate dehydratase activity"/>
    <property type="evidence" value="ECO:0007669"/>
    <property type="project" value="UniProtKB-UniRule"/>
</dbReference>
<sequence>MSLRFPSLYRSLHFVAKQQARVASTFSPDSLLRNVMIADQFSNFLATPLRHDFIPSLGKPMQQVLWIGCSDSCFQETTALNLLPDEMLVHRNLGNMLIDGDLSSEITIKHAVSDLKVRGDARHASRARADTIAGKTYCGVRSLWMWDRSGRIKGRLGWTVAQVISSEGRRDRAFVEMNVLDQLHSLRKFPEVADATKAGLLQIHGIVYDTKSGQALKLADGLQEGVNIWPGHETI</sequence>
<evidence type="ECO:0000256" key="1">
    <source>
        <dbReference type="ARBA" id="ARBA00006217"/>
    </source>
</evidence>
<dbReference type="GeneID" id="81353625"/>
<dbReference type="PANTHER" id="PTHR11002:SF76">
    <property type="entry name" value="CARBONIC ANHYDRASE"/>
    <property type="match status" value="1"/>
</dbReference>
<organism evidence="9 10">
    <name type="scientific">Penicillium argentinense</name>
    <dbReference type="NCBI Taxonomy" id="1131581"/>
    <lineage>
        <taxon>Eukaryota</taxon>
        <taxon>Fungi</taxon>
        <taxon>Dikarya</taxon>
        <taxon>Ascomycota</taxon>
        <taxon>Pezizomycotina</taxon>
        <taxon>Eurotiomycetes</taxon>
        <taxon>Eurotiomycetidae</taxon>
        <taxon>Eurotiales</taxon>
        <taxon>Aspergillaceae</taxon>
        <taxon>Penicillium</taxon>
    </lineage>
</organism>
<dbReference type="OrthoDB" id="10248475at2759"/>
<evidence type="ECO:0000313" key="9">
    <source>
        <dbReference type="EMBL" id="KAJ5111617.1"/>
    </source>
</evidence>
<feature type="binding site" evidence="7">
    <location>
        <position position="123"/>
    </location>
    <ligand>
        <name>Zn(2+)</name>
        <dbReference type="ChEBI" id="CHEBI:29105"/>
    </ligand>
</feature>
<accession>A0A9W9KN57</accession>
<dbReference type="SMART" id="SM00947">
    <property type="entry name" value="Pro_CA"/>
    <property type="match status" value="1"/>
</dbReference>
<comment type="cofactor">
    <cofactor evidence="7">
        <name>Zn(2+)</name>
        <dbReference type="ChEBI" id="CHEBI:29105"/>
    </cofactor>
    <text evidence="7">Binds 1 zinc ion per subunit.</text>
</comment>
<feature type="binding site" evidence="7">
    <location>
        <position position="71"/>
    </location>
    <ligand>
        <name>Zn(2+)</name>
        <dbReference type="ChEBI" id="CHEBI:29105"/>
    </ligand>
</feature>
<evidence type="ECO:0000256" key="2">
    <source>
        <dbReference type="ARBA" id="ARBA00012925"/>
    </source>
</evidence>
<evidence type="ECO:0000313" key="10">
    <source>
        <dbReference type="Proteomes" id="UP001149074"/>
    </source>
</evidence>
<comment type="function">
    <text evidence="8">Reversible hydration of carbon dioxide.</text>
</comment>
<evidence type="ECO:0000256" key="8">
    <source>
        <dbReference type="RuleBase" id="RU003956"/>
    </source>
</evidence>
<reference evidence="9" key="2">
    <citation type="journal article" date="2023" name="IMA Fungus">
        <title>Comparative genomic study of the Penicillium genus elucidates a diverse pangenome and 15 lateral gene transfer events.</title>
        <authorList>
            <person name="Petersen C."/>
            <person name="Sorensen T."/>
            <person name="Nielsen M.R."/>
            <person name="Sondergaard T.E."/>
            <person name="Sorensen J.L."/>
            <person name="Fitzpatrick D.A."/>
            <person name="Frisvad J.C."/>
            <person name="Nielsen K.L."/>
        </authorList>
    </citation>
    <scope>NUCLEOTIDE SEQUENCE</scope>
    <source>
        <strain evidence="9">IBT 30761</strain>
    </source>
</reference>
<proteinExistence type="inferred from homology"/>
<comment type="similarity">
    <text evidence="1 8">Belongs to the beta-class carbonic anhydrase family.</text>
</comment>
<dbReference type="GO" id="GO:0034599">
    <property type="term" value="P:cellular response to oxidative stress"/>
    <property type="evidence" value="ECO:0007669"/>
    <property type="project" value="TreeGrafter"/>
</dbReference>
<reference evidence="9" key="1">
    <citation type="submission" date="2022-11" db="EMBL/GenBank/DDBJ databases">
        <authorList>
            <person name="Petersen C."/>
        </authorList>
    </citation>
    <scope>NUCLEOTIDE SEQUENCE</scope>
    <source>
        <strain evidence="9">IBT 30761</strain>
    </source>
</reference>
<dbReference type="GO" id="GO:0008270">
    <property type="term" value="F:zinc ion binding"/>
    <property type="evidence" value="ECO:0007669"/>
    <property type="project" value="UniProtKB-UniRule"/>
</dbReference>
<evidence type="ECO:0000256" key="3">
    <source>
        <dbReference type="ARBA" id="ARBA00022723"/>
    </source>
</evidence>
<keyword evidence="4 7" id="KW-0862">Zinc</keyword>
<dbReference type="InterPro" id="IPR036874">
    <property type="entry name" value="Carbonic_anhydrase_sf"/>
</dbReference>
<dbReference type="Proteomes" id="UP001149074">
    <property type="component" value="Unassembled WGS sequence"/>
</dbReference>